<name>A0ABQ9WFQ5_SAGOE</name>
<comment type="caution">
    <text evidence="2">The sequence shown here is derived from an EMBL/GenBank/DDBJ whole genome shotgun (WGS) entry which is preliminary data.</text>
</comment>
<reference evidence="2 3" key="1">
    <citation type="submission" date="2023-05" db="EMBL/GenBank/DDBJ databases">
        <title>B98-5 Cell Line De Novo Hybrid Assembly: An Optical Mapping Approach.</title>
        <authorList>
            <person name="Kananen K."/>
            <person name="Auerbach J.A."/>
            <person name="Kautto E."/>
            <person name="Blachly J.S."/>
        </authorList>
    </citation>
    <scope>NUCLEOTIDE SEQUENCE [LARGE SCALE GENOMIC DNA]</scope>
    <source>
        <strain evidence="2">B95-8</strain>
        <tissue evidence="2">Cell line</tissue>
    </source>
</reference>
<accession>A0ABQ9WFQ5</accession>
<feature type="compositionally biased region" description="Basic residues" evidence="1">
    <location>
        <begin position="281"/>
        <end position="291"/>
    </location>
</feature>
<sequence length="473" mass="48991">MLLKVLLKPPPGTNPLPAEEEAGAGTAQCAPESAGDRPGARAERGAAGTSDHSAGGCGNGGNPHSAHGPPGQGGVGRALRPLARGHWSADAGRGAPRTRIARRGPRGLEPPQLGALVPGPGPRPRGPAGSVPRRPRPRPRRRATTRDSRLPGGCAFRARPAPRPPRKVSCASPAREEGGWFSGPAGAGGSRAARGCLLPAGRPRCLEATSAPFLLAFSEAEFTIQVRGCVVRAGSNKKRRESETKKMRRLRRREEGRGRREERAGEAREPGAGTALGWRLSRSRSRSRPHTAARSPAHARPLPGRPGAGHRGGDPAGRARPAPAPAPTPPPLRSAAARLARRPRLSCRKMVNDRWKTTGGAAQLEDRPRDKPQVRAGTRTRGPGCWPGGGRSGRRGGHPAPEARAGMGTLLSSSPYRGLNSEIDGGGTPAGATRAAGQISPVPEPPAAPLVHTGAEGGRALGLASKGAGERKE</sequence>
<organism evidence="2 3">
    <name type="scientific">Saguinus oedipus</name>
    <name type="common">Cotton-top tamarin</name>
    <name type="synonym">Oedipomidas oedipus</name>
    <dbReference type="NCBI Taxonomy" id="9490"/>
    <lineage>
        <taxon>Eukaryota</taxon>
        <taxon>Metazoa</taxon>
        <taxon>Chordata</taxon>
        <taxon>Craniata</taxon>
        <taxon>Vertebrata</taxon>
        <taxon>Euteleostomi</taxon>
        <taxon>Mammalia</taxon>
        <taxon>Eutheria</taxon>
        <taxon>Euarchontoglires</taxon>
        <taxon>Primates</taxon>
        <taxon>Haplorrhini</taxon>
        <taxon>Platyrrhini</taxon>
        <taxon>Cebidae</taxon>
        <taxon>Callitrichinae</taxon>
        <taxon>Saguinus</taxon>
    </lineage>
</organism>
<evidence type="ECO:0000313" key="3">
    <source>
        <dbReference type="Proteomes" id="UP001266305"/>
    </source>
</evidence>
<proteinExistence type="predicted"/>
<evidence type="ECO:0000256" key="1">
    <source>
        <dbReference type="SAM" id="MobiDB-lite"/>
    </source>
</evidence>
<feature type="compositionally biased region" description="Pro residues" evidence="1">
    <location>
        <begin position="322"/>
        <end position="332"/>
    </location>
</feature>
<evidence type="ECO:0000313" key="2">
    <source>
        <dbReference type="EMBL" id="KAK2120478.1"/>
    </source>
</evidence>
<feature type="region of interest" description="Disordered" evidence="1">
    <location>
        <begin position="1"/>
        <end position="190"/>
    </location>
</feature>
<feature type="compositionally biased region" description="Basic residues" evidence="1">
    <location>
        <begin position="133"/>
        <end position="143"/>
    </location>
</feature>
<feature type="region of interest" description="Disordered" evidence="1">
    <location>
        <begin position="234"/>
        <end position="473"/>
    </location>
</feature>
<feature type="compositionally biased region" description="Basic and acidic residues" evidence="1">
    <location>
        <begin position="34"/>
        <end position="44"/>
    </location>
</feature>
<keyword evidence="3" id="KW-1185">Reference proteome</keyword>
<feature type="compositionally biased region" description="Basic and acidic residues" evidence="1">
    <location>
        <begin position="252"/>
        <end position="269"/>
    </location>
</feature>
<dbReference type="Proteomes" id="UP001266305">
    <property type="component" value="Unassembled WGS sequence"/>
</dbReference>
<gene>
    <name evidence="2" type="ORF">P7K49_001864</name>
</gene>
<dbReference type="EMBL" id="JASSZA010000001">
    <property type="protein sequence ID" value="KAK2120478.1"/>
    <property type="molecule type" value="Genomic_DNA"/>
</dbReference>
<feature type="compositionally biased region" description="Basic and acidic residues" evidence="1">
    <location>
        <begin position="364"/>
        <end position="373"/>
    </location>
</feature>
<protein>
    <submittedName>
        <fullName evidence="2">Uncharacterized protein</fullName>
    </submittedName>
</protein>